<dbReference type="InterPro" id="IPR036412">
    <property type="entry name" value="HAD-like_sf"/>
</dbReference>
<protein>
    <submittedName>
        <fullName evidence="2">Uncharacterized protein</fullName>
    </submittedName>
</protein>
<sequence length="268" mass="30021">MFNIGLVLCRKSKFPHFIGQCSFRAVTHVIFDLDGTILDSETLYELMYNKILRKYGKEFNKEVRTAITGTNEQYASRKVVEMLELPITPEQYWKEIEELGRIHLTNPGVKPGAERLIMHLSEKKVPLAIATSGSLKGFKLKSRGRPDLFAHFHHIVHGSSDPEVINGKPAPDIFLVAARRFPVPADPKKCLVFEDAPNGLRGAVDAGMQVVMVPEYDWAKEDVQDAALILKSLEEFVPEQFGLPGYPTNSPENLLKTNAAKPSDKVVH</sequence>
<organism evidence="2 3">
    <name type="scientific">Nezara viridula</name>
    <name type="common">Southern green stink bug</name>
    <name type="synonym">Cimex viridulus</name>
    <dbReference type="NCBI Taxonomy" id="85310"/>
    <lineage>
        <taxon>Eukaryota</taxon>
        <taxon>Metazoa</taxon>
        <taxon>Ecdysozoa</taxon>
        <taxon>Arthropoda</taxon>
        <taxon>Hexapoda</taxon>
        <taxon>Insecta</taxon>
        <taxon>Pterygota</taxon>
        <taxon>Neoptera</taxon>
        <taxon>Paraneoptera</taxon>
        <taxon>Hemiptera</taxon>
        <taxon>Heteroptera</taxon>
        <taxon>Panheteroptera</taxon>
        <taxon>Pentatomomorpha</taxon>
        <taxon>Pentatomoidea</taxon>
        <taxon>Pentatomidae</taxon>
        <taxon>Pentatominae</taxon>
        <taxon>Nezara</taxon>
    </lineage>
</organism>
<gene>
    <name evidence="2" type="ORF">NEZAVI_LOCUS15906</name>
</gene>
<dbReference type="SFLD" id="SFLDS00003">
    <property type="entry name" value="Haloacid_Dehalogenase"/>
    <property type="match status" value="1"/>
</dbReference>
<feature type="compositionally biased region" description="Polar residues" evidence="1">
    <location>
        <begin position="247"/>
        <end position="256"/>
    </location>
</feature>
<proteinExistence type="predicted"/>
<accession>A0A9P0MYD1</accession>
<dbReference type="InterPro" id="IPR006439">
    <property type="entry name" value="HAD-SF_hydro_IA"/>
</dbReference>
<evidence type="ECO:0000313" key="2">
    <source>
        <dbReference type="EMBL" id="CAH1408357.1"/>
    </source>
</evidence>
<keyword evidence="3" id="KW-1185">Reference proteome</keyword>
<dbReference type="Pfam" id="PF00702">
    <property type="entry name" value="Hydrolase"/>
    <property type="match status" value="1"/>
</dbReference>
<dbReference type="OrthoDB" id="40579at2759"/>
<dbReference type="PANTHER" id="PTHR18901">
    <property type="entry name" value="2-DEOXYGLUCOSE-6-PHOSPHATE PHOSPHATASE 2"/>
    <property type="match status" value="1"/>
</dbReference>
<dbReference type="NCBIfam" id="TIGR01509">
    <property type="entry name" value="HAD-SF-IA-v3"/>
    <property type="match status" value="1"/>
</dbReference>
<dbReference type="FunFam" id="3.40.50.1000:FF:000055">
    <property type="entry name" value="Haloacid dehalogenase-like hydrolase family protein"/>
    <property type="match status" value="1"/>
</dbReference>
<name>A0A9P0MYD1_NEZVI</name>
<dbReference type="EMBL" id="OV725083">
    <property type="protein sequence ID" value="CAH1408357.1"/>
    <property type="molecule type" value="Genomic_DNA"/>
</dbReference>
<feature type="region of interest" description="Disordered" evidence="1">
    <location>
        <begin position="245"/>
        <end position="268"/>
    </location>
</feature>
<dbReference type="AlphaFoldDB" id="A0A9P0MYD1"/>
<dbReference type="InterPro" id="IPR023214">
    <property type="entry name" value="HAD_sf"/>
</dbReference>
<dbReference type="SUPFAM" id="SSF56784">
    <property type="entry name" value="HAD-like"/>
    <property type="match status" value="1"/>
</dbReference>
<evidence type="ECO:0000256" key="1">
    <source>
        <dbReference type="SAM" id="MobiDB-lite"/>
    </source>
</evidence>
<dbReference type="GO" id="GO:0016791">
    <property type="term" value="F:phosphatase activity"/>
    <property type="evidence" value="ECO:0007669"/>
    <property type="project" value="TreeGrafter"/>
</dbReference>
<dbReference type="InterPro" id="IPR023198">
    <property type="entry name" value="PGP-like_dom2"/>
</dbReference>
<reference evidence="2" key="1">
    <citation type="submission" date="2022-01" db="EMBL/GenBank/DDBJ databases">
        <authorList>
            <person name="King R."/>
        </authorList>
    </citation>
    <scope>NUCLEOTIDE SEQUENCE</scope>
</reference>
<dbReference type="Proteomes" id="UP001152798">
    <property type="component" value="Chromosome 7"/>
</dbReference>
<evidence type="ECO:0000313" key="3">
    <source>
        <dbReference type="Proteomes" id="UP001152798"/>
    </source>
</evidence>
<dbReference type="PANTHER" id="PTHR18901:SF38">
    <property type="entry name" value="PSEUDOURIDINE-5'-PHOSPHATASE"/>
    <property type="match status" value="1"/>
</dbReference>
<dbReference type="Gene3D" id="3.40.50.1000">
    <property type="entry name" value="HAD superfamily/HAD-like"/>
    <property type="match status" value="1"/>
</dbReference>
<dbReference type="Gene3D" id="1.10.150.240">
    <property type="entry name" value="Putative phosphatase, domain 2"/>
    <property type="match status" value="1"/>
</dbReference>
<dbReference type="SFLD" id="SFLDG01129">
    <property type="entry name" value="C1.5:_HAD__Beta-PGM__Phosphata"/>
    <property type="match status" value="1"/>
</dbReference>